<dbReference type="Gene3D" id="3.40.50.300">
    <property type="entry name" value="P-loop containing nucleotide triphosphate hydrolases"/>
    <property type="match status" value="1"/>
</dbReference>
<organism evidence="2 3">
    <name type="scientific">Fibrella aquatilis</name>
    <dbReference type="NCBI Taxonomy" id="2817059"/>
    <lineage>
        <taxon>Bacteria</taxon>
        <taxon>Pseudomonadati</taxon>
        <taxon>Bacteroidota</taxon>
        <taxon>Cytophagia</taxon>
        <taxon>Cytophagales</taxon>
        <taxon>Spirosomataceae</taxon>
        <taxon>Fibrella</taxon>
    </lineage>
</organism>
<dbReference type="Proteomes" id="UP000664795">
    <property type="component" value="Unassembled WGS sequence"/>
</dbReference>
<reference evidence="2 3" key="1">
    <citation type="submission" date="2021-03" db="EMBL/GenBank/DDBJ databases">
        <title>Fibrella sp. HMF5036 genome sequencing and assembly.</title>
        <authorList>
            <person name="Kang H."/>
            <person name="Kim H."/>
            <person name="Bae S."/>
            <person name="Joh K."/>
        </authorList>
    </citation>
    <scope>NUCLEOTIDE SEQUENCE [LARGE SCALE GENOMIC DNA]</scope>
    <source>
        <strain evidence="2 3">HMF5036</strain>
    </source>
</reference>
<dbReference type="GO" id="GO:0016887">
    <property type="term" value="F:ATP hydrolysis activity"/>
    <property type="evidence" value="ECO:0007669"/>
    <property type="project" value="InterPro"/>
</dbReference>
<gene>
    <name evidence="2" type="ORF">J2I48_16075</name>
</gene>
<feature type="domain" description="AAA+ ATPase" evidence="1">
    <location>
        <begin position="35"/>
        <end position="233"/>
    </location>
</feature>
<proteinExistence type="predicted"/>
<evidence type="ECO:0000313" key="2">
    <source>
        <dbReference type="EMBL" id="MBO0932530.1"/>
    </source>
</evidence>
<keyword evidence="3" id="KW-1185">Reference proteome</keyword>
<comment type="caution">
    <text evidence="2">The sequence shown here is derived from an EMBL/GenBank/DDBJ whole genome shotgun (WGS) entry which is preliminary data.</text>
</comment>
<dbReference type="EMBL" id="JAFMYU010000013">
    <property type="protein sequence ID" value="MBO0932530.1"/>
    <property type="molecule type" value="Genomic_DNA"/>
</dbReference>
<dbReference type="InterPro" id="IPR003593">
    <property type="entry name" value="AAA+_ATPase"/>
</dbReference>
<protein>
    <submittedName>
        <fullName evidence="2">MoxR family ATPase</fullName>
    </submittedName>
</protein>
<accession>A0A939K1R4</accession>
<dbReference type="GO" id="GO:0005524">
    <property type="term" value="F:ATP binding"/>
    <property type="evidence" value="ECO:0007669"/>
    <property type="project" value="InterPro"/>
</dbReference>
<dbReference type="CDD" id="cd00009">
    <property type="entry name" value="AAA"/>
    <property type="match status" value="1"/>
</dbReference>
<evidence type="ECO:0000313" key="3">
    <source>
        <dbReference type="Proteomes" id="UP000664795"/>
    </source>
</evidence>
<dbReference type="Pfam" id="PF00004">
    <property type="entry name" value="AAA"/>
    <property type="match status" value="1"/>
</dbReference>
<dbReference type="SUPFAM" id="SSF52540">
    <property type="entry name" value="P-loop containing nucleoside triphosphate hydrolases"/>
    <property type="match status" value="1"/>
</dbReference>
<name>A0A939K1R4_9BACT</name>
<dbReference type="RefSeq" id="WP_207336495.1">
    <property type="nucleotide sequence ID" value="NZ_JAFMYU010000013.1"/>
</dbReference>
<dbReference type="AlphaFoldDB" id="A0A939K1R4"/>
<dbReference type="InterPro" id="IPR003959">
    <property type="entry name" value="ATPase_AAA_core"/>
</dbReference>
<evidence type="ECO:0000259" key="1">
    <source>
        <dbReference type="SMART" id="SM00382"/>
    </source>
</evidence>
<dbReference type="InterPro" id="IPR027417">
    <property type="entry name" value="P-loop_NTPase"/>
</dbReference>
<sequence>MPAPLLLQRIAVNNDPGQYQMSSALQRAVELAIALNKPLLVGGEPGTGKTQLAHAVARRLHEQTQADAAPFLERALQFDTKSSSAASDLFYTYDAVGHFRDKLGQGADQFIELKALGAAFALSQGLAAEGGTLPEPLAERVAAKYTYGQRTGQPLSSVVLIDEVDKAPREFPNDLLNELESFSYEIRELNHRLHKGPDARIVIILTSNFDKNLPPAFLRRCVYYHIPFPETADLLTITQHRLSVAESPKLLGAIKVFEQLYSQNKTVRTPSTGELLDWLGYLTQTGLFEQLQTIPPEKNDPLYETYQLVTNSLVLKTNQ</sequence>
<dbReference type="SMART" id="SM00382">
    <property type="entry name" value="AAA"/>
    <property type="match status" value="1"/>
</dbReference>